<protein>
    <submittedName>
        <fullName evidence="1">Uncharacterized protein</fullName>
    </submittedName>
</protein>
<dbReference type="EMBL" id="NSIT01000058">
    <property type="protein sequence ID" value="PJE79602.1"/>
    <property type="molecule type" value="Genomic_DNA"/>
</dbReference>
<evidence type="ECO:0000313" key="1">
    <source>
        <dbReference type="EMBL" id="PJE79602.1"/>
    </source>
</evidence>
<name>A0A2H9T8P5_9ZZZZ</name>
<reference evidence="1" key="1">
    <citation type="journal article" date="2017" name="Appl. Environ. Microbiol.">
        <title>Molecular characterization of an Endozoicomonas-like organism causing infection in king scallop Pecten maximus L.</title>
        <authorList>
            <person name="Cano I."/>
            <person name="van Aerle R."/>
            <person name="Ross S."/>
            <person name="Verner-Jeffreys D.W."/>
            <person name="Paley R.K."/>
            <person name="Rimmer G."/>
            <person name="Ryder D."/>
            <person name="Hooper P."/>
            <person name="Stone D."/>
            <person name="Feist S.W."/>
        </authorList>
    </citation>
    <scope>NUCLEOTIDE SEQUENCE</scope>
</reference>
<gene>
    <name evidence="1" type="ORF">CI610_01411</name>
</gene>
<organism evidence="1">
    <name type="scientific">invertebrate metagenome</name>
    <dbReference type="NCBI Taxonomy" id="1711999"/>
    <lineage>
        <taxon>unclassified sequences</taxon>
        <taxon>metagenomes</taxon>
        <taxon>organismal metagenomes</taxon>
    </lineage>
</organism>
<dbReference type="AlphaFoldDB" id="A0A2H9T8P5"/>
<accession>A0A2H9T8P5</accession>
<proteinExistence type="predicted"/>
<comment type="caution">
    <text evidence="1">The sequence shown here is derived from an EMBL/GenBank/DDBJ whole genome shotgun (WGS) entry which is preliminary data.</text>
</comment>
<sequence>MIKGDNCKYLVYVEKDADFYDGQSITCPFCHNKYSRQNFYHHIKHRQTRQCNQKNYLTRACELYKYCHPDQSVHLTNRSEQIISFCLMLKKCMDHLHENHENITTLFNLTKKQKRVSRKGKKTPTKHDKEEYICSDPITLFCHLIQNKRLDIDDVNILIDWMNASDTPYIRDTLIEYCNYFLSQKEEALMTHASSLFPLEKHFVQEDSFFSDEISLHLESILNRKAYQYVQMYFMVISDPKSVDPVILPEKCGDTAHGAPDSRLCLCKVSSTVFEQYKMDTGNILNAFVCAFVVTEPTPAGRRLFKEKMNALVKEHNVDF</sequence>